<evidence type="ECO:0000313" key="9">
    <source>
        <dbReference type="Proteomes" id="UP000550787"/>
    </source>
</evidence>
<keyword evidence="1 6" id="KW-0645">Protease</keyword>
<comment type="similarity">
    <text evidence="6">Belongs to the peptidase M3 family.</text>
</comment>
<dbReference type="SUPFAM" id="SSF55486">
    <property type="entry name" value="Metalloproteases ('zincins'), catalytic domain"/>
    <property type="match status" value="1"/>
</dbReference>
<dbReference type="InterPro" id="IPR011976">
    <property type="entry name" value="Pept_M3B_oligopep-rel"/>
</dbReference>
<evidence type="ECO:0000256" key="4">
    <source>
        <dbReference type="ARBA" id="ARBA00022833"/>
    </source>
</evidence>
<evidence type="ECO:0000256" key="1">
    <source>
        <dbReference type="ARBA" id="ARBA00022670"/>
    </source>
</evidence>
<evidence type="ECO:0000256" key="5">
    <source>
        <dbReference type="ARBA" id="ARBA00023049"/>
    </source>
</evidence>
<protein>
    <submittedName>
        <fullName evidence="8">M3 family oligoendopeptidase</fullName>
    </submittedName>
</protein>
<evidence type="ECO:0000313" key="8">
    <source>
        <dbReference type="EMBL" id="MBB2157681.1"/>
    </source>
</evidence>
<dbReference type="GO" id="GO:0046872">
    <property type="term" value="F:metal ion binding"/>
    <property type="evidence" value="ECO:0007669"/>
    <property type="project" value="UniProtKB-UniRule"/>
</dbReference>
<evidence type="ECO:0000259" key="7">
    <source>
        <dbReference type="Pfam" id="PF01432"/>
    </source>
</evidence>
<dbReference type="Pfam" id="PF01432">
    <property type="entry name" value="Peptidase_M3"/>
    <property type="match status" value="2"/>
</dbReference>
<dbReference type="Gene3D" id="1.10.1370.30">
    <property type="match status" value="1"/>
</dbReference>
<dbReference type="GO" id="GO:0004222">
    <property type="term" value="F:metalloendopeptidase activity"/>
    <property type="evidence" value="ECO:0007669"/>
    <property type="project" value="InterPro"/>
</dbReference>
<keyword evidence="4 6" id="KW-0862">Zinc</keyword>
<keyword evidence="2 6" id="KW-0479">Metal-binding</keyword>
<keyword evidence="3 6" id="KW-0378">Hydrolase</keyword>
<dbReference type="GO" id="GO:0006508">
    <property type="term" value="P:proteolysis"/>
    <property type="evidence" value="ECO:0007669"/>
    <property type="project" value="UniProtKB-KW"/>
</dbReference>
<dbReference type="NCBIfam" id="TIGR02289">
    <property type="entry name" value="M3_not_pepF"/>
    <property type="match status" value="1"/>
</dbReference>
<dbReference type="GO" id="GO:0006518">
    <property type="term" value="P:peptide metabolic process"/>
    <property type="evidence" value="ECO:0007669"/>
    <property type="project" value="TreeGrafter"/>
</dbReference>
<keyword evidence="5 6" id="KW-0482">Metalloprotease</keyword>
<comment type="cofactor">
    <cofactor evidence="6">
        <name>Zn(2+)</name>
        <dbReference type="ChEBI" id="CHEBI:29105"/>
    </cofactor>
    <text evidence="6">Binds 1 zinc ion.</text>
</comment>
<dbReference type="RefSeq" id="WP_183116322.1">
    <property type="nucleotide sequence ID" value="NZ_JABEQG010000038.1"/>
</dbReference>
<gene>
    <name evidence="8" type="ORF">HLH33_15400</name>
</gene>
<dbReference type="CDD" id="cd09606">
    <property type="entry name" value="M3B_PepF"/>
    <property type="match status" value="1"/>
</dbReference>
<dbReference type="PANTHER" id="PTHR11804:SF28">
    <property type="entry name" value="OLIGOENDOPEPTIDASE F"/>
    <property type="match status" value="1"/>
</dbReference>
<name>A0A7W4I7I5_GLUDI</name>
<dbReference type="Proteomes" id="UP000550787">
    <property type="component" value="Unassembled WGS sequence"/>
</dbReference>
<evidence type="ECO:0000256" key="3">
    <source>
        <dbReference type="ARBA" id="ARBA00022801"/>
    </source>
</evidence>
<organism evidence="8 9">
    <name type="scientific">Gluconacetobacter diazotrophicus</name>
    <name type="common">Acetobacter diazotrophicus</name>
    <dbReference type="NCBI Taxonomy" id="33996"/>
    <lineage>
        <taxon>Bacteria</taxon>
        <taxon>Pseudomonadati</taxon>
        <taxon>Pseudomonadota</taxon>
        <taxon>Alphaproteobacteria</taxon>
        <taxon>Acetobacterales</taxon>
        <taxon>Acetobacteraceae</taxon>
        <taxon>Gluconacetobacter</taxon>
    </lineage>
</organism>
<dbReference type="PANTHER" id="PTHR11804">
    <property type="entry name" value="PROTEASE M3 THIMET OLIGOPEPTIDASE-RELATED"/>
    <property type="match status" value="1"/>
</dbReference>
<evidence type="ECO:0000256" key="6">
    <source>
        <dbReference type="RuleBase" id="RU003435"/>
    </source>
</evidence>
<sequence length="558" mass="63112">MSILFKDLAFPTPTADGLAAAFGRVTALLDAGQRDQALALFDTERRAYDSWASLVALRFAQDTTDPQARADRDLADSLTPRVTEHEIAIKRRLLDDPDRPGLVAAVGTHTVRLWETDITTFDPRIRDALEEEARLGAEYTALLASARLTVDGQTVNLSGLAPFAESLDRDVRHAAEQARWDFFATHGTELDALYDRLVQVRHGMARTLGYDTYTPLGYRRMRRVDYGPAEVARFRDDVLTHVVPLVRAIMENRRLTMNWDRLRSWDEALIDPLGNPRPAGDHDVLVERAQTMFDRMGGDLGAFYRKMTEGGFLDLRNRPTKAGGGFCTAFPSMGMPFIFANFNGTQHDINVFTHEMGHAYQNWKSRDLPGIDLLWPTMEAAEINSMALEFLTWPQIDLMVEDGLADRFRRVHLIGSLSFLPYGVCVDHFQHEVYARPDMTAEQRHATWRRLEQLYMPWRDYGDLARPAMGGRWQAQGHIYRSPFYYIDYTLALCCAMQFWLRSRTDQDGAMAVYTDLCTLGGSQPFTGLVAAAGLASPFEPGTLADIVQEAERVLQMR</sequence>
<proteinExistence type="inferred from homology"/>
<accession>A0A7W4I7I5</accession>
<dbReference type="EMBL" id="JABEQG010000038">
    <property type="protein sequence ID" value="MBB2157681.1"/>
    <property type="molecule type" value="Genomic_DNA"/>
</dbReference>
<dbReference type="AlphaFoldDB" id="A0A7W4I7I5"/>
<evidence type="ECO:0000256" key="2">
    <source>
        <dbReference type="ARBA" id="ARBA00022723"/>
    </source>
</evidence>
<feature type="domain" description="Peptidase M3A/M3B catalytic" evidence="7">
    <location>
        <begin position="164"/>
        <end position="266"/>
    </location>
</feature>
<dbReference type="InterPro" id="IPR045090">
    <property type="entry name" value="Pept_M3A_M3B"/>
</dbReference>
<comment type="caution">
    <text evidence="8">The sequence shown here is derived from an EMBL/GenBank/DDBJ whole genome shotgun (WGS) entry which is preliminary data.</text>
</comment>
<reference evidence="8 9" key="1">
    <citation type="submission" date="2020-04" db="EMBL/GenBank/DDBJ databases">
        <title>Description of novel Gluconacetobacter.</title>
        <authorList>
            <person name="Sombolestani A."/>
        </authorList>
    </citation>
    <scope>NUCLEOTIDE SEQUENCE [LARGE SCALE GENOMIC DNA]</scope>
    <source>
        <strain evidence="8 9">LMG 7603</strain>
    </source>
</reference>
<feature type="domain" description="Peptidase M3A/M3B catalytic" evidence="7">
    <location>
        <begin position="306"/>
        <end position="540"/>
    </location>
</feature>
<dbReference type="InterPro" id="IPR001567">
    <property type="entry name" value="Pept_M3A_M3B_dom"/>
</dbReference>